<feature type="transmembrane region" description="Helical" evidence="8">
    <location>
        <begin position="204"/>
        <end position="226"/>
    </location>
</feature>
<evidence type="ECO:0000256" key="4">
    <source>
        <dbReference type="ARBA" id="ARBA00022475"/>
    </source>
</evidence>
<feature type="transmembrane region" description="Helical" evidence="8">
    <location>
        <begin position="25"/>
        <end position="45"/>
    </location>
</feature>
<evidence type="ECO:0000256" key="7">
    <source>
        <dbReference type="ARBA" id="ARBA00023136"/>
    </source>
</evidence>
<dbReference type="PIRSF" id="PIRSF006603">
    <property type="entry name" value="DinF"/>
    <property type="match status" value="1"/>
</dbReference>
<keyword evidence="6 8" id="KW-1133">Transmembrane helix</keyword>
<evidence type="ECO:0000256" key="5">
    <source>
        <dbReference type="ARBA" id="ARBA00022692"/>
    </source>
</evidence>
<evidence type="ECO:0000256" key="8">
    <source>
        <dbReference type="SAM" id="Phobius"/>
    </source>
</evidence>
<keyword evidence="3" id="KW-0813">Transport</keyword>
<dbReference type="RefSeq" id="WP_386768943.1">
    <property type="nucleotide sequence ID" value="NZ_JBHSTI010000052.1"/>
</dbReference>
<evidence type="ECO:0000313" key="9">
    <source>
        <dbReference type="EMBL" id="MFC6239628.1"/>
    </source>
</evidence>
<dbReference type="InterPro" id="IPR002528">
    <property type="entry name" value="MATE_fam"/>
</dbReference>
<evidence type="ECO:0000256" key="6">
    <source>
        <dbReference type="ARBA" id="ARBA00022989"/>
    </source>
</evidence>
<dbReference type="PANTHER" id="PTHR42893">
    <property type="entry name" value="PROTEIN DETOXIFICATION 44, CHLOROPLASTIC-RELATED"/>
    <property type="match status" value="1"/>
</dbReference>
<feature type="transmembrane region" description="Helical" evidence="8">
    <location>
        <begin position="102"/>
        <end position="124"/>
    </location>
</feature>
<evidence type="ECO:0000256" key="3">
    <source>
        <dbReference type="ARBA" id="ARBA00022448"/>
    </source>
</evidence>
<feature type="transmembrane region" description="Helical" evidence="8">
    <location>
        <begin position="283"/>
        <end position="305"/>
    </location>
</feature>
<organism evidence="9 10">
    <name type="scientific">Longivirga aurantiaca</name>
    <dbReference type="NCBI Taxonomy" id="1837743"/>
    <lineage>
        <taxon>Bacteria</taxon>
        <taxon>Bacillati</taxon>
        <taxon>Actinomycetota</taxon>
        <taxon>Actinomycetes</taxon>
        <taxon>Sporichthyales</taxon>
        <taxon>Sporichthyaceae</taxon>
        <taxon>Longivirga</taxon>
    </lineage>
</organism>
<keyword evidence="10" id="KW-1185">Reference proteome</keyword>
<dbReference type="InterPro" id="IPR044644">
    <property type="entry name" value="DinF-like"/>
</dbReference>
<protein>
    <submittedName>
        <fullName evidence="9">MATE family efflux transporter</fullName>
    </submittedName>
</protein>
<dbReference type="PANTHER" id="PTHR42893:SF46">
    <property type="entry name" value="PROTEIN DETOXIFICATION 44, CHLOROPLASTIC"/>
    <property type="match status" value="1"/>
</dbReference>
<feature type="transmembrane region" description="Helical" evidence="8">
    <location>
        <begin position="391"/>
        <end position="411"/>
    </location>
</feature>
<feature type="transmembrane region" description="Helical" evidence="8">
    <location>
        <begin position="357"/>
        <end position="379"/>
    </location>
</feature>
<dbReference type="Pfam" id="PF01554">
    <property type="entry name" value="MatE"/>
    <property type="match status" value="2"/>
</dbReference>
<feature type="transmembrane region" description="Helical" evidence="8">
    <location>
        <begin position="417"/>
        <end position="437"/>
    </location>
</feature>
<feature type="transmembrane region" description="Helical" evidence="8">
    <location>
        <begin position="326"/>
        <end position="345"/>
    </location>
</feature>
<keyword evidence="4" id="KW-1003">Cell membrane</keyword>
<sequence length="464" mass="47205">MGEQVQDDGADPVRRTPGPGSLREILGLAVPALGALVAQPLFVLVDAGIVGTLGTLPLAGLGAAATLVSLVLGLCIFLAYATTSSVARRVGEGRWDDAVSEGVEGMALGLGLGVLLALGTWLAAEPLVVALGASPEVTPYAVTYLHVIAFGFPAALVAMAGVGVLRGLQDTRTTLLVTLLAVLVNLVLAWVLVIGLGYGIGGSAVATVVAEVVQAAAYVAVVVHVARRHGVRIAPSGLGMLVAARTGGPLFVRTVVLRAVFLVAAAVAARLGDAELAAYHVSFQVWILLSLAADALAIAGMALLGRYLGAGDRSGARVVTARLVRLGVAMGVVLAAIVLASLPWLPALFTSDPLVRSLIAASLAVAALQQPLSSPVFVLDGVLIGAGDGRWLAGAGLVMLVAFLPAAWLVLSRDLGVVGLWWALTWFMVVRGVLLAWRARGDRWLRTSPDAGATSTAALGDAGG</sequence>
<feature type="transmembrane region" description="Helical" evidence="8">
    <location>
        <begin position="144"/>
        <end position="168"/>
    </location>
</feature>
<comment type="caution">
    <text evidence="9">The sequence shown here is derived from an EMBL/GenBank/DDBJ whole genome shotgun (WGS) entry which is preliminary data.</text>
</comment>
<comment type="subcellular location">
    <subcellularLocation>
        <location evidence="1">Cell membrane</location>
        <topology evidence="1">Multi-pass membrane protein</topology>
    </subcellularLocation>
</comment>
<dbReference type="EMBL" id="JBHSTI010000052">
    <property type="protein sequence ID" value="MFC6239628.1"/>
    <property type="molecule type" value="Genomic_DNA"/>
</dbReference>
<keyword evidence="7 8" id="KW-0472">Membrane</keyword>
<name>A0ABW1T4F4_9ACTN</name>
<evidence type="ECO:0000256" key="2">
    <source>
        <dbReference type="ARBA" id="ARBA00010199"/>
    </source>
</evidence>
<evidence type="ECO:0000313" key="10">
    <source>
        <dbReference type="Proteomes" id="UP001596138"/>
    </source>
</evidence>
<gene>
    <name evidence="9" type="ORF">ACFQGU_17285</name>
</gene>
<accession>A0ABW1T4F4</accession>
<comment type="similarity">
    <text evidence="2">Belongs to the multi antimicrobial extrusion (MATE) (TC 2.A.66.1) family.</text>
</comment>
<feature type="transmembrane region" description="Helical" evidence="8">
    <location>
        <begin position="250"/>
        <end position="271"/>
    </location>
</feature>
<evidence type="ECO:0000256" key="1">
    <source>
        <dbReference type="ARBA" id="ARBA00004651"/>
    </source>
</evidence>
<reference evidence="10" key="1">
    <citation type="journal article" date="2019" name="Int. J. Syst. Evol. Microbiol.">
        <title>The Global Catalogue of Microorganisms (GCM) 10K type strain sequencing project: providing services to taxonomists for standard genome sequencing and annotation.</title>
        <authorList>
            <consortium name="The Broad Institute Genomics Platform"/>
            <consortium name="The Broad Institute Genome Sequencing Center for Infectious Disease"/>
            <person name="Wu L."/>
            <person name="Ma J."/>
        </authorList>
    </citation>
    <scope>NUCLEOTIDE SEQUENCE [LARGE SCALE GENOMIC DNA]</scope>
    <source>
        <strain evidence="10">CGMCC 4.7317</strain>
    </source>
</reference>
<keyword evidence="5 8" id="KW-0812">Transmembrane</keyword>
<dbReference type="InterPro" id="IPR048279">
    <property type="entry name" value="MdtK-like"/>
</dbReference>
<dbReference type="NCBIfam" id="TIGR00797">
    <property type="entry name" value="matE"/>
    <property type="match status" value="1"/>
</dbReference>
<proteinExistence type="inferred from homology"/>
<feature type="transmembrane region" description="Helical" evidence="8">
    <location>
        <begin position="175"/>
        <end position="198"/>
    </location>
</feature>
<feature type="transmembrane region" description="Helical" evidence="8">
    <location>
        <begin position="57"/>
        <end position="81"/>
    </location>
</feature>
<dbReference type="Proteomes" id="UP001596138">
    <property type="component" value="Unassembled WGS sequence"/>
</dbReference>